<evidence type="ECO:0000256" key="4">
    <source>
        <dbReference type="ARBA" id="ARBA00022801"/>
    </source>
</evidence>
<protein>
    <submittedName>
        <fullName evidence="9">S54 family peptidase</fullName>
    </submittedName>
</protein>
<evidence type="ECO:0000313" key="10">
    <source>
        <dbReference type="Proteomes" id="UP000050909"/>
    </source>
</evidence>
<comment type="caution">
    <text evidence="9">The sequence shown here is derived from an EMBL/GenBank/DDBJ whole genome shotgun (WGS) entry which is preliminary data.</text>
</comment>
<dbReference type="SUPFAM" id="SSF144091">
    <property type="entry name" value="Rhomboid-like"/>
    <property type="match status" value="1"/>
</dbReference>
<keyword evidence="6 7" id="KW-0472">Membrane</keyword>
<feature type="transmembrane region" description="Helical" evidence="7">
    <location>
        <begin position="97"/>
        <end position="117"/>
    </location>
</feature>
<dbReference type="SMART" id="SM01160">
    <property type="entry name" value="DUF1751"/>
    <property type="match status" value="1"/>
</dbReference>
<evidence type="ECO:0000256" key="1">
    <source>
        <dbReference type="ARBA" id="ARBA00004141"/>
    </source>
</evidence>
<evidence type="ECO:0000259" key="8">
    <source>
        <dbReference type="Pfam" id="PF01694"/>
    </source>
</evidence>
<dbReference type="EMBL" id="AZCV01000001">
    <property type="protein sequence ID" value="KRK38332.1"/>
    <property type="molecule type" value="Genomic_DNA"/>
</dbReference>
<keyword evidence="3 7" id="KW-0812">Transmembrane</keyword>
<dbReference type="RefSeq" id="WP_056946370.1">
    <property type="nucleotide sequence ID" value="NZ_AZCV01000001.1"/>
</dbReference>
<dbReference type="PANTHER" id="PTHR43731">
    <property type="entry name" value="RHOMBOID PROTEASE"/>
    <property type="match status" value="1"/>
</dbReference>
<evidence type="ECO:0000256" key="5">
    <source>
        <dbReference type="ARBA" id="ARBA00022989"/>
    </source>
</evidence>
<proteinExistence type="inferred from homology"/>
<dbReference type="Proteomes" id="UP000050909">
    <property type="component" value="Unassembled WGS sequence"/>
</dbReference>
<evidence type="ECO:0000256" key="7">
    <source>
        <dbReference type="SAM" id="Phobius"/>
    </source>
</evidence>
<keyword evidence="5 7" id="KW-1133">Transmembrane helix</keyword>
<dbReference type="GO" id="GO:0004252">
    <property type="term" value="F:serine-type endopeptidase activity"/>
    <property type="evidence" value="ECO:0007669"/>
    <property type="project" value="InterPro"/>
</dbReference>
<evidence type="ECO:0000256" key="3">
    <source>
        <dbReference type="ARBA" id="ARBA00022692"/>
    </source>
</evidence>
<dbReference type="PANTHER" id="PTHR43731:SF14">
    <property type="entry name" value="PRESENILIN-ASSOCIATED RHOMBOID-LIKE PROTEIN, MITOCHONDRIAL"/>
    <property type="match status" value="1"/>
</dbReference>
<feature type="transmembrane region" description="Helical" evidence="7">
    <location>
        <begin position="155"/>
        <end position="173"/>
    </location>
</feature>
<evidence type="ECO:0000256" key="2">
    <source>
        <dbReference type="ARBA" id="ARBA00009045"/>
    </source>
</evidence>
<dbReference type="PATRIC" id="fig|1423722.3.peg.14"/>
<name>A0A0R1GVP0_9LACO</name>
<dbReference type="Gene3D" id="1.20.1540.10">
    <property type="entry name" value="Rhomboid-like"/>
    <property type="match status" value="1"/>
</dbReference>
<dbReference type="InterPro" id="IPR022764">
    <property type="entry name" value="Peptidase_S54_rhomboid_dom"/>
</dbReference>
<organism evidence="9 10">
    <name type="scientific">Amylolactobacillus amylotrophicus DSM 20534</name>
    <dbReference type="NCBI Taxonomy" id="1423722"/>
    <lineage>
        <taxon>Bacteria</taxon>
        <taxon>Bacillati</taxon>
        <taxon>Bacillota</taxon>
        <taxon>Bacilli</taxon>
        <taxon>Lactobacillales</taxon>
        <taxon>Lactobacillaceae</taxon>
        <taxon>Amylolactobacillus</taxon>
    </lineage>
</organism>
<gene>
    <name evidence="9" type="ORF">FC62_GL000013</name>
</gene>
<comment type="similarity">
    <text evidence="2">Belongs to the peptidase S54 family.</text>
</comment>
<feature type="transmembrane region" description="Helical" evidence="7">
    <location>
        <begin position="179"/>
        <end position="196"/>
    </location>
</feature>
<feature type="transmembrane region" description="Helical" evidence="7">
    <location>
        <begin position="66"/>
        <end position="85"/>
    </location>
</feature>
<feature type="transmembrane region" description="Helical" evidence="7">
    <location>
        <begin position="123"/>
        <end position="143"/>
    </location>
</feature>
<comment type="subcellular location">
    <subcellularLocation>
        <location evidence="1">Membrane</location>
        <topology evidence="1">Multi-pass membrane protein</topology>
    </subcellularLocation>
</comment>
<evidence type="ECO:0000256" key="6">
    <source>
        <dbReference type="ARBA" id="ARBA00023136"/>
    </source>
</evidence>
<sequence length="229" mass="24781">MQKIKNYFSGRTAVTNSLLIVMLIVFLAETFDGGSTNIATLLKYGASFNPLIVLGNQWWRLFTAQFVHIGILHLASNAVIIYYVGSILEPMIGPWRFLSVYLLSGVGGNLLSFAFASDLATSAGASTALFGLFGVVIALAIKLRRYTPIAMVGKQLFILAALNLFLDLFISHIDIFGHIGGLLTGFLLGIVISGGVNKSIYSNKIRVLALVGLIIYVVFTLRTGMVLTN</sequence>
<dbReference type="InterPro" id="IPR035952">
    <property type="entry name" value="Rhomboid-like_sf"/>
</dbReference>
<dbReference type="AlphaFoldDB" id="A0A0R1GVP0"/>
<dbReference type="InterPro" id="IPR050925">
    <property type="entry name" value="Rhomboid_protease_S54"/>
</dbReference>
<dbReference type="Pfam" id="PF01694">
    <property type="entry name" value="Rhomboid"/>
    <property type="match status" value="1"/>
</dbReference>
<feature type="domain" description="Peptidase S54 rhomboid" evidence="8">
    <location>
        <begin position="56"/>
        <end position="193"/>
    </location>
</feature>
<feature type="transmembrane region" description="Helical" evidence="7">
    <location>
        <begin position="208"/>
        <end position="227"/>
    </location>
</feature>
<keyword evidence="4" id="KW-0378">Hydrolase</keyword>
<reference evidence="9 10" key="1">
    <citation type="journal article" date="2015" name="Genome Announc.">
        <title>Expanding the biotechnology potential of lactobacilli through comparative genomics of 213 strains and associated genera.</title>
        <authorList>
            <person name="Sun Z."/>
            <person name="Harris H.M."/>
            <person name="McCann A."/>
            <person name="Guo C."/>
            <person name="Argimon S."/>
            <person name="Zhang W."/>
            <person name="Yang X."/>
            <person name="Jeffery I.B."/>
            <person name="Cooney J.C."/>
            <person name="Kagawa T.F."/>
            <person name="Liu W."/>
            <person name="Song Y."/>
            <person name="Salvetti E."/>
            <person name="Wrobel A."/>
            <person name="Rasinkangas P."/>
            <person name="Parkhill J."/>
            <person name="Rea M.C."/>
            <person name="O'Sullivan O."/>
            <person name="Ritari J."/>
            <person name="Douillard F.P."/>
            <person name="Paul Ross R."/>
            <person name="Yang R."/>
            <person name="Briner A.E."/>
            <person name="Felis G.E."/>
            <person name="de Vos W.M."/>
            <person name="Barrangou R."/>
            <person name="Klaenhammer T.R."/>
            <person name="Caufield P.W."/>
            <person name="Cui Y."/>
            <person name="Zhang H."/>
            <person name="O'Toole P.W."/>
        </authorList>
    </citation>
    <scope>NUCLEOTIDE SEQUENCE [LARGE SCALE GENOMIC DNA]</scope>
    <source>
        <strain evidence="9 10">DSM 20534</strain>
    </source>
</reference>
<feature type="transmembrane region" description="Helical" evidence="7">
    <location>
        <begin position="12"/>
        <end position="31"/>
    </location>
</feature>
<dbReference type="GO" id="GO:0016020">
    <property type="term" value="C:membrane"/>
    <property type="evidence" value="ECO:0007669"/>
    <property type="project" value="UniProtKB-SubCell"/>
</dbReference>
<keyword evidence="10" id="KW-1185">Reference proteome</keyword>
<accession>A0A0R1GVP0</accession>
<evidence type="ECO:0000313" key="9">
    <source>
        <dbReference type="EMBL" id="KRK38332.1"/>
    </source>
</evidence>